<dbReference type="PANTHER" id="PTHR13929:SF0">
    <property type="entry name" value="UBIA PRENYLTRANSFERASE DOMAIN-CONTAINING PROTEIN 1"/>
    <property type="match status" value="1"/>
</dbReference>
<dbReference type="AlphaFoldDB" id="A0A2T0TCS7"/>
<keyword evidence="7 8" id="KW-0472">Membrane</keyword>
<sequence length="293" mass="30106">MGGMATVTQWVEGTRPRTLPNSIAPVLVGAGAAQNIDGFSLPMALLALLVSVALQVGVNFANDYSDGIRGTDDNRVGPFRLVGSGAADPTAVRNAAFAAFGVAAVAGLVLIAMSGYWWLLAFGVLCIAGAWFYTGGSKPYGYSGFGEVAVFLFFGPMGVLGTLFVQTGEVTGIGIGAAVAVGCFSTAVLVANNLRDIPTDTQAGKRTLAVLLGDKDTRRLYLALVVAPFLITLVIGVRVPLALLGLLALPLAALGARRVVQGKTGLQLIPVLRDTGLAMLLWAVAVGGTLMLS</sequence>
<feature type="transmembrane region" description="Helical" evidence="8">
    <location>
        <begin position="39"/>
        <end position="61"/>
    </location>
</feature>
<evidence type="ECO:0000256" key="1">
    <source>
        <dbReference type="ARBA" id="ARBA00004141"/>
    </source>
</evidence>
<dbReference type="GO" id="GO:0046428">
    <property type="term" value="F:1,4-dihydroxy-2-naphthoate polyprenyltransferase activity"/>
    <property type="evidence" value="ECO:0007669"/>
    <property type="project" value="UniProtKB-UniRule"/>
</dbReference>
<feature type="transmembrane region" description="Helical" evidence="8">
    <location>
        <begin position="220"/>
        <end position="237"/>
    </location>
</feature>
<evidence type="ECO:0000256" key="8">
    <source>
        <dbReference type="HAMAP-Rule" id="MF_01937"/>
    </source>
</evidence>
<reference evidence="10 11" key="1">
    <citation type="submission" date="2018-03" db="EMBL/GenBank/DDBJ databases">
        <title>Genomic Encyclopedia of Archaeal and Bacterial Type Strains, Phase II (KMG-II): from individual species to whole genera.</title>
        <authorList>
            <person name="Goeker M."/>
        </authorList>
    </citation>
    <scope>NUCLEOTIDE SEQUENCE [LARGE SCALE GENOMIC DNA]</scope>
    <source>
        <strain evidence="10 11">DSM 44720</strain>
    </source>
</reference>
<feature type="transmembrane region" description="Helical" evidence="8">
    <location>
        <begin position="91"/>
        <end position="110"/>
    </location>
</feature>
<evidence type="ECO:0000256" key="4">
    <source>
        <dbReference type="ARBA" id="ARBA00022679"/>
    </source>
</evidence>
<dbReference type="InterPro" id="IPR004657">
    <property type="entry name" value="MenA"/>
</dbReference>
<evidence type="ECO:0000256" key="7">
    <source>
        <dbReference type="ARBA" id="ARBA00023136"/>
    </source>
</evidence>
<keyword evidence="5 8" id="KW-0812">Transmembrane</keyword>
<keyword evidence="6 8" id="KW-1133">Transmembrane helix</keyword>
<dbReference type="Gene3D" id="1.10.357.140">
    <property type="entry name" value="UbiA prenyltransferase"/>
    <property type="match status" value="1"/>
</dbReference>
<evidence type="ECO:0000256" key="3">
    <source>
        <dbReference type="ARBA" id="ARBA00022475"/>
    </source>
</evidence>
<proteinExistence type="inferred from homology"/>
<dbReference type="GO" id="GO:0009234">
    <property type="term" value="P:menaquinone biosynthetic process"/>
    <property type="evidence" value="ECO:0007669"/>
    <property type="project" value="UniProtKB-UniRule"/>
</dbReference>
<keyword evidence="2 8" id="KW-0474">Menaquinone biosynthesis</keyword>
<dbReference type="PIRSF" id="PIRSF005355">
    <property type="entry name" value="UBIAD1"/>
    <property type="match status" value="1"/>
</dbReference>
<name>A0A2T0TCS7_9PSEU</name>
<dbReference type="NCBIfam" id="NF004751">
    <property type="entry name" value="PRK06080.1-3"/>
    <property type="match status" value="1"/>
</dbReference>
<dbReference type="HAMAP" id="MF_01937">
    <property type="entry name" value="MenA_1"/>
    <property type="match status" value="1"/>
</dbReference>
<dbReference type="GO" id="GO:0005886">
    <property type="term" value="C:plasma membrane"/>
    <property type="evidence" value="ECO:0007669"/>
    <property type="project" value="UniProtKB-SubCell"/>
</dbReference>
<comment type="caution">
    <text evidence="10">The sequence shown here is derived from an EMBL/GenBank/DDBJ whole genome shotgun (WGS) entry which is preliminary data.</text>
</comment>
<comment type="function">
    <text evidence="8">Conversion of 1,4-dihydroxy-2-naphthoate (DHNA) to demethylmenaquinone (DMK).</text>
</comment>
<dbReference type="EMBL" id="PVTF01000003">
    <property type="protein sequence ID" value="PRY43444.1"/>
    <property type="molecule type" value="Genomic_DNA"/>
</dbReference>
<feature type="transmembrane region" description="Helical" evidence="8">
    <location>
        <begin position="171"/>
        <end position="191"/>
    </location>
</feature>
<keyword evidence="11" id="KW-1185">Reference proteome</keyword>
<dbReference type="NCBIfam" id="TIGR00751">
    <property type="entry name" value="menA"/>
    <property type="match status" value="1"/>
</dbReference>
<dbReference type="GO" id="GO:0042371">
    <property type="term" value="P:vitamin K biosynthetic process"/>
    <property type="evidence" value="ECO:0007669"/>
    <property type="project" value="TreeGrafter"/>
</dbReference>
<comment type="subcellular location">
    <subcellularLocation>
        <location evidence="8">Cell membrane</location>
        <topology evidence="8">Multi-pass membrane protein</topology>
    </subcellularLocation>
    <subcellularLocation>
        <location evidence="1">Membrane</location>
        <topology evidence="1">Multi-pass membrane protein</topology>
    </subcellularLocation>
</comment>
<dbReference type="InterPro" id="IPR000537">
    <property type="entry name" value="UbiA_prenyltransferase"/>
</dbReference>
<evidence type="ECO:0000256" key="5">
    <source>
        <dbReference type="ARBA" id="ARBA00022692"/>
    </source>
</evidence>
<feature type="transmembrane region" description="Helical" evidence="8">
    <location>
        <begin position="145"/>
        <end position="165"/>
    </location>
</feature>
<organism evidence="10 11">
    <name type="scientific">Umezawaea tangerina</name>
    <dbReference type="NCBI Taxonomy" id="84725"/>
    <lineage>
        <taxon>Bacteria</taxon>
        <taxon>Bacillati</taxon>
        <taxon>Actinomycetota</taxon>
        <taxon>Actinomycetes</taxon>
        <taxon>Pseudonocardiales</taxon>
        <taxon>Pseudonocardiaceae</taxon>
        <taxon>Umezawaea</taxon>
    </lineage>
</organism>
<dbReference type="Proteomes" id="UP000239494">
    <property type="component" value="Unassembled WGS sequence"/>
</dbReference>
<evidence type="ECO:0000313" key="11">
    <source>
        <dbReference type="Proteomes" id="UP000239494"/>
    </source>
</evidence>
<dbReference type="PANTHER" id="PTHR13929">
    <property type="entry name" value="1,4-DIHYDROXY-2-NAPHTHOATE OCTAPRENYLTRANSFERASE"/>
    <property type="match status" value="1"/>
</dbReference>
<evidence type="ECO:0000256" key="9">
    <source>
        <dbReference type="NCBIfam" id="TIGR00751"/>
    </source>
</evidence>
<evidence type="ECO:0000313" key="10">
    <source>
        <dbReference type="EMBL" id="PRY43444.1"/>
    </source>
</evidence>
<accession>A0A2T0TCS7</accession>
<evidence type="ECO:0000256" key="6">
    <source>
        <dbReference type="ARBA" id="ARBA00022989"/>
    </source>
</evidence>
<dbReference type="InterPro" id="IPR044878">
    <property type="entry name" value="UbiA_sf"/>
</dbReference>
<dbReference type="InterPro" id="IPR026046">
    <property type="entry name" value="UBIAD1"/>
</dbReference>
<comment type="catalytic activity">
    <reaction evidence="8">
        <text>an all-trans-polyprenyl diphosphate + 1,4-dihydroxy-2-naphthoate + H(+) = a 2-demethylmenaquinol + CO2 + diphosphate</text>
        <dbReference type="Rhea" id="RHEA:26478"/>
        <dbReference type="Rhea" id="RHEA-COMP:9563"/>
        <dbReference type="Rhea" id="RHEA-COMP:9564"/>
        <dbReference type="ChEBI" id="CHEBI:11173"/>
        <dbReference type="ChEBI" id="CHEBI:15378"/>
        <dbReference type="ChEBI" id="CHEBI:16526"/>
        <dbReference type="ChEBI" id="CHEBI:33019"/>
        <dbReference type="ChEBI" id="CHEBI:55437"/>
        <dbReference type="ChEBI" id="CHEBI:58914"/>
        <dbReference type="EC" id="2.5.1.74"/>
    </reaction>
</comment>
<comment type="pathway">
    <text evidence="8">Quinol/quinone metabolism; menaquinone biosynthesis; menaquinol from 1,4-dihydroxy-2-naphthoate: step 1/2.</text>
</comment>
<keyword evidence="3 8" id="KW-1003">Cell membrane</keyword>
<dbReference type="Pfam" id="PF01040">
    <property type="entry name" value="UbiA"/>
    <property type="match status" value="1"/>
</dbReference>
<feature type="transmembrane region" description="Helical" evidence="8">
    <location>
        <begin position="272"/>
        <end position="292"/>
    </location>
</feature>
<dbReference type="CDD" id="cd13962">
    <property type="entry name" value="PT_UbiA_UBIAD1"/>
    <property type="match status" value="1"/>
</dbReference>
<gene>
    <name evidence="8" type="primary">menA</name>
    <name evidence="10" type="ORF">CLV43_103187</name>
</gene>
<comment type="similarity">
    <text evidence="8">Belongs to the MenA family. Type 1 subfamily.</text>
</comment>
<dbReference type="UniPathway" id="UPA00079">
    <property type="reaction ID" value="UER00168"/>
</dbReference>
<protein>
    <recommendedName>
        <fullName evidence="8 9">1,4-dihydroxy-2-naphthoate octaprenyltransferase</fullName>
        <shortName evidence="8">DHNA-octaprenyltransferase</shortName>
        <ecNumber evidence="8 9">2.5.1.74</ecNumber>
    </recommendedName>
</protein>
<dbReference type="EC" id="2.5.1.74" evidence="8 9"/>
<evidence type="ECO:0000256" key="2">
    <source>
        <dbReference type="ARBA" id="ARBA00022428"/>
    </source>
</evidence>
<keyword evidence="4 8" id="KW-0808">Transferase</keyword>
<feature type="transmembrane region" description="Helical" evidence="8">
    <location>
        <begin position="116"/>
        <end position="133"/>
    </location>
</feature>